<gene>
    <name evidence="2" type="ORF">BDV30DRAFT_125821</name>
</gene>
<protein>
    <submittedName>
        <fullName evidence="2">Uncharacterized protein</fullName>
    </submittedName>
</protein>
<keyword evidence="3" id="KW-1185">Reference proteome</keyword>
<sequence length="122" mass="13928">MIRGIPQFYKHNEYMDMTHADSHSKEKFADLACRQGSLSFLGYIERASSFCLGRVIEIVTYKCINNGGKSDVTINPTCHVSNIYAVDESLLSILDSFFFYLHLFMGSSCTGHFLIFIIFLFM</sequence>
<keyword evidence="1" id="KW-1133">Transmembrane helix</keyword>
<reference evidence="2 3" key="1">
    <citation type="submission" date="2019-04" db="EMBL/GenBank/DDBJ databases">
        <title>Fungal friends and foes A comparative genomics study of 23 Aspergillus species from section Flavi.</title>
        <authorList>
            <consortium name="DOE Joint Genome Institute"/>
            <person name="Kjaerbolling I."/>
            <person name="Vesth T.C."/>
            <person name="Frisvad J.C."/>
            <person name="Nybo J.L."/>
            <person name="Theobald S."/>
            <person name="Kildgaard S."/>
            <person name="Petersen T.I."/>
            <person name="Kuo A."/>
            <person name="Sato A."/>
            <person name="Lyhne E.K."/>
            <person name="Kogle M.E."/>
            <person name="Wiebenga A."/>
            <person name="Kun R.S."/>
            <person name="Lubbers R.J."/>
            <person name="Makela M.R."/>
            <person name="Barry K."/>
            <person name="Chovatia M."/>
            <person name="Clum A."/>
            <person name="Daum C."/>
            <person name="Haridas S."/>
            <person name="He G."/>
            <person name="LaButti K."/>
            <person name="Lipzen A."/>
            <person name="Mondo S."/>
            <person name="Pangilinan J."/>
            <person name="Riley R."/>
            <person name="Salamov A."/>
            <person name="Simmons B.A."/>
            <person name="Magnuson J.K."/>
            <person name="Henrissat B."/>
            <person name="Mortensen U.H."/>
            <person name="Larsen T.O."/>
            <person name="De vries R.P."/>
            <person name="Grigoriev I.V."/>
            <person name="Machida M."/>
            <person name="Baker S.E."/>
            <person name="Andersen M.R."/>
        </authorList>
    </citation>
    <scope>NUCLEOTIDE SEQUENCE [LARGE SCALE GENOMIC DNA]</scope>
    <source>
        <strain evidence="2 3">CBS 117635</strain>
    </source>
</reference>
<proteinExistence type="predicted"/>
<evidence type="ECO:0000313" key="2">
    <source>
        <dbReference type="EMBL" id="KAB8272627.1"/>
    </source>
</evidence>
<organism evidence="2 3">
    <name type="scientific">Aspergillus minisclerotigenes</name>
    <dbReference type="NCBI Taxonomy" id="656917"/>
    <lineage>
        <taxon>Eukaryota</taxon>
        <taxon>Fungi</taxon>
        <taxon>Dikarya</taxon>
        <taxon>Ascomycota</taxon>
        <taxon>Pezizomycotina</taxon>
        <taxon>Eurotiomycetes</taxon>
        <taxon>Eurotiomycetidae</taxon>
        <taxon>Eurotiales</taxon>
        <taxon>Aspergillaceae</taxon>
        <taxon>Aspergillus</taxon>
        <taxon>Aspergillus subgen. Circumdati</taxon>
    </lineage>
</organism>
<feature type="transmembrane region" description="Helical" evidence="1">
    <location>
        <begin position="97"/>
        <end position="121"/>
    </location>
</feature>
<evidence type="ECO:0000256" key="1">
    <source>
        <dbReference type="SAM" id="Phobius"/>
    </source>
</evidence>
<keyword evidence="1" id="KW-0812">Transmembrane</keyword>
<accession>A0A5N6J2V4</accession>
<dbReference type="AlphaFoldDB" id="A0A5N6J2V4"/>
<dbReference type="EMBL" id="ML732803">
    <property type="protein sequence ID" value="KAB8272627.1"/>
    <property type="molecule type" value="Genomic_DNA"/>
</dbReference>
<evidence type="ECO:0000313" key="3">
    <source>
        <dbReference type="Proteomes" id="UP000326289"/>
    </source>
</evidence>
<name>A0A5N6J2V4_9EURO</name>
<keyword evidence="1" id="KW-0472">Membrane</keyword>
<dbReference type="Proteomes" id="UP000326289">
    <property type="component" value="Unassembled WGS sequence"/>
</dbReference>